<keyword evidence="2" id="KW-0805">Transcription regulation</keyword>
<dbReference type="PANTHER" id="PTHR43133">
    <property type="entry name" value="RNA POLYMERASE ECF-TYPE SIGMA FACTO"/>
    <property type="match status" value="1"/>
</dbReference>
<dbReference type="InterPro" id="IPR013325">
    <property type="entry name" value="RNA_pol_sigma_r2"/>
</dbReference>
<evidence type="ECO:0000313" key="7">
    <source>
        <dbReference type="EMBL" id="SDX14319.1"/>
    </source>
</evidence>
<dbReference type="EMBL" id="FNNO01000009">
    <property type="protein sequence ID" value="SDX14319.1"/>
    <property type="molecule type" value="Genomic_DNA"/>
</dbReference>
<dbReference type="GO" id="GO:0016987">
    <property type="term" value="F:sigma factor activity"/>
    <property type="evidence" value="ECO:0007669"/>
    <property type="project" value="UniProtKB-KW"/>
</dbReference>
<dbReference type="SUPFAM" id="SSF88659">
    <property type="entry name" value="Sigma3 and sigma4 domains of RNA polymerase sigma factors"/>
    <property type="match status" value="1"/>
</dbReference>
<keyword evidence="4" id="KW-0804">Transcription</keyword>
<sequence length="184" mass="21755">MENYSSYSDDQLLALLSNEDQQAFEILYDRYWEDLYLLAYLMLRNKEASKDIVQEVFIWLWEHRLSLQIKSLRAYLKTAVKYKVANHIRSGNIRESVFQKLSAVSTSLDNASALEMVEVKEMQHHIQQEIEQLPDKCRQVFLLSREAHLSNKEIAQRLQISVKTVENQMTIALRRLQYKKALMD</sequence>
<evidence type="ECO:0000259" key="5">
    <source>
        <dbReference type="Pfam" id="PF04542"/>
    </source>
</evidence>
<proteinExistence type="inferred from homology"/>
<evidence type="ECO:0000256" key="2">
    <source>
        <dbReference type="ARBA" id="ARBA00023015"/>
    </source>
</evidence>
<evidence type="ECO:0000256" key="3">
    <source>
        <dbReference type="ARBA" id="ARBA00023082"/>
    </source>
</evidence>
<feature type="domain" description="RNA polymerase sigma-70 region 2" evidence="5">
    <location>
        <begin position="27"/>
        <end position="90"/>
    </location>
</feature>
<protein>
    <submittedName>
        <fullName evidence="7">RNA polymerase sigma-70 factor, ECF subfamily</fullName>
    </submittedName>
</protein>
<name>A0A8X8LFM5_9BACT</name>
<dbReference type="InterPro" id="IPR036388">
    <property type="entry name" value="WH-like_DNA-bd_sf"/>
</dbReference>
<dbReference type="NCBIfam" id="TIGR02937">
    <property type="entry name" value="sigma70-ECF"/>
    <property type="match status" value="1"/>
</dbReference>
<dbReference type="InterPro" id="IPR007627">
    <property type="entry name" value="RNA_pol_sigma70_r2"/>
</dbReference>
<dbReference type="NCBIfam" id="TIGR02985">
    <property type="entry name" value="Sig70_bacteroi1"/>
    <property type="match status" value="1"/>
</dbReference>
<gene>
    <name evidence="7" type="ORF">SAMN05444410_109166</name>
</gene>
<evidence type="ECO:0000256" key="1">
    <source>
        <dbReference type="ARBA" id="ARBA00010641"/>
    </source>
</evidence>
<dbReference type="Proteomes" id="UP000198711">
    <property type="component" value="Unassembled WGS sequence"/>
</dbReference>
<dbReference type="Gene3D" id="1.10.1740.10">
    <property type="match status" value="1"/>
</dbReference>
<dbReference type="AlphaFoldDB" id="A0A8X8LFM5"/>
<dbReference type="RefSeq" id="WP_257574923.1">
    <property type="nucleotide sequence ID" value="NZ_FNNO01000009.1"/>
</dbReference>
<reference evidence="7 8" key="1">
    <citation type="submission" date="2016-10" db="EMBL/GenBank/DDBJ databases">
        <authorList>
            <person name="Varghese N."/>
            <person name="Submissions S."/>
        </authorList>
    </citation>
    <scope>NUCLEOTIDE SEQUENCE [LARGE SCALE GENOMIC DNA]</scope>
    <source>
        <strain evidence="7 8">DSM 25353</strain>
    </source>
</reference>
<evidence type="ECO:0000259" key="6">
    <source>
        <dbReference type="Pfam" id="PF08281"/>
    </source>
</evidence>
<keyword evidence="3" id="KW-0731">Sigma factor</keyword>
<dbReference type="InterPro" id="IPR013324">
    <property type="entry name" value="RNA_pol_sigma_r3/r4-like"/>
</dbReference>
<dbReference type="GO" id="GO:0003677">
    <property type="term" value="F:DNA binding"/>
    <property type="evidence" value="ECO:0007669"/>
    <property type="project" value="InterPro"/>
</dbReference>
<dbReference type="InterPro" id="IPR039425">
    <property type="entry name" value="RNA_pol_sigma-70-like"/>
</dbReference>
<evidence type="ECO:0000256" key="4">
    <source>
        <dbReference type="ARBA" id="ARBA00023163"/>
    </source>
</evidence>
<comment type="caution">
    <text evidence="7">The sequence shown here is derived from an EMBL/GenBank/DDBJ whole genome shotgun (WGS) entry which is preliminary data.</text>
</comment>
<organism evidence="7 8">
    <name type="scientific">Hydrobacter penzbergensis</name>
    <dbReference type="NCBI Taxonomy" id="1235997"/>
    <lineage>
        <taxon>Bacteria</taxon>
        <taxon>Pseudomonadati</taxon>
        <taxon>Bacteroidota</taxon>
        <taxon>Chitinophagia</taxon>
        <taxon>Chitinophagales</taxon>
        <taxon>Chitinophagaceae</taxon>
        <taxon>Hydrobacter</taxon>
    </lineage>
</organism>
<dbReference type="PANTHER" id="PTHR43133:SF46">
    <property type="entry name" value="RNA POLYMERASE SIGMA-70 FACTOR ECF SUBFAMILY"/>
    <property type="match status" value="1"/>
</dbReference>
<dbReference type="InterPro" id="IPR014327">
    <property type="entry name" value="RNA_pol_sigma70_bacteroid"/>
</dbReference>
<dbReference type="SUPFAM" id="SSF88946">
    <property type="entry name" value="Sigma2 domain of RNA polymerase sigma factors"/>
    <property type="match status" value="1"/>
</dbReference>
<dbReference type="InterPro" id="IPR014284">
    <property type="entry name" value="RNA_pol_sigma-70_dom"/>
</dbReference>
<dbReference type="GO" id="GO:0006352">
    <property type="term" value="P:DNA-templated transcription initiation"/>
    <property type="evidence" value="ECO:0007669"/>
    <property type="project" value="InterPro"/>
</dbReference>
<dbReference type="Gene3D" id="1.10.10.10">
    <property type="entry name" value="Winged helix-like DNA-binding domain superfamily/Winged helix DNA-binding domain"/>
    <property type="match status" value="1"/>
</dbReference>
<dbReference type="Pfam" id="PF08281">
    <property type="entry name" value="Sigma70_r4_2"/>
    <property type="match status" value="1"/>
</dbReference>
<accession>A0A8X8LFM5</accession>
<dbReference type="InterPro" id="IPR013249">
    <property type="entry name" value="RNA_pol_sigma70_r4_t2"/>
</dbReference>
<feature type="domain" description="RNA polymerase sigma factor 70 region 4 type 2" evidence="6">
    <location>
        <begin position="126"/>
        <end position="176"/>
    </location>
</feature>
<comment type="similarity">
    <text evidence="1">Belongs to the sigma-70 factor family. ECF subfamily.</text>
</comment>
<evidence type="ECO:0000313" key="8">
    <source>
        <dbReference type="Proteomes" id="UP000198711"/>
    </source>
</evidence>
<keyword evidence="8" id="KW-1185">Reference proteome</keyword>
<dbReference type="Pfam" id="PF04542">
    <property type="entry name" value="Sigma70_r2"/>
    <property type="match status" value="1"/>
</dbReference>